<keyword evidence="5" id="KW-0092">Biotin</keyword>
<keyword evidence="3 6" id="KW-0547">Nucleotide-binding</keyword>
<keyword evidence="2" id="KW-0436">Ligase</keyword>
<dbReference type="PROSITE" id="PS00867">
    <property type="entry name" value="CPSASE_2"/>
    <property type="match status" value="1"/>
</dbReference>
<feature type="domain" description="Biotin carboxylation" evidence="9">
    <location>
        <begin position="1"/>
        <end position="444"/>
    </location>
</feature>
<proteinExistence type="predicted"/>
<dbReference type="SUPFAM" id="SSF56059">
    <property type="entry name" value="Glutathione synthetase ATP-binding domain-like"/>
    <property type="match status" value="1"/>
</dbReference>
<dbReference type="Pfam" id="PF02786">
    <property type="entry name" value="CPSase_L_D2"/>
    <property type="match status" value="1"/>
</dbReference>
<evidence type="ECO:0000256" key="4">
    <source>
        <dbReference type="ARBA" id="ARBA00022840"/>
    </source>
</evidence>
<evidence type="ECO:0000256" key="6">
    <source>
        <dbReference type="PROSITE-ProRule" id="PRU00409"/>
    </source>
</evidence>
<evidence type="ECO:0000256" key="5">
    <source>
        <dbReference type="ARBA" id="ARBA00023267"/>
    </source>
</evidence>
<dbReference type="Pfam" id="PF00289">
    <property type="entry name" value="Biotin_carb_N"/>
    <property type="match status" value="1"/>
</dbReference>
<dbReference type="Pfam" id="PF02785">
    <property type="entry name" value="Biotin_carb_C"/>
    <property type="match status" value="1"/>
</dbReference>
<keyword evidence="11" id="KW-1185">Reference proteome</keyword>
<dbReference type="PANTHER" id="PTHR18866:SF33">
    <property type="entry name" value="METHYLCROTONOYL-COA CARBOXYLASE SUBUNIT ALPHA, MITOCHONDRIAL-RELATED"/>
    <property type="match status" value="1"/>
</dbReference>
<protein>
    <submittedName>
        <fullName evidence="10">Propionyl-CoA carboxylase alpha chain/3-methylcrotonyl-CoA carboxylase alpha subunit</fullName>
    </submittedName>
</protein>
<dbReference type="RefSeq" id="WP_130358438.1">
    <property type="nucleotide sequence ID" value="NZ_SGXC01000002.1"/>
</dbReference>
<evidence type="ECO:0000313" key="11">
    <source>
        <dbReference type="Proteomes" id="UP000292445"/>
    </source>
</evidence>
<dbReference type="InterPro" id="IPR000089">
    <property type="entry name" value="Biotin_lipoyl"/>
</dbReference>
<feature type="domain" description="Lipoyl-binding" evidence="7">
    <location>
        <begin position="570"/>
        <end position="646"/>
    </location>
</feature>
<comment type="caution">
    <text evidence="10">The sequence shown here is derived from an EMBL/GenBank/DDBJ whole genome shotgun (WGS) entry which is preliminary data.</text>
</comment>
<dbReference type="InterPro" id="IPR005479">
    <property type="entry name" value="CPAse_ATP-bd"/>
</dbReference>
<evidence type="ECO:0000256" key="2">
    <source>
        <dbReference type="ARBA" id="ARBA00022598"/>
    </source>
</evidence>
<name>A0A4Q7NCX6_9BURK</name>
<dbReference type="SMART" id="SM00878">
    <property type="entry name" value="Biotin_carb_C"/>
    <property type="match status" value="1"/>
</dbReference>
<dbReference type="InterPro" id="IPR011054">
    <property type="entry name" value="Rudment_hybrid_motif"/>
</dbReference>
<dbReference type="Gene3D" id="3.30.470.20">
    <property type="entry name" value="ATP-grasp fold, B domain"/>
    <property type="match status" value="1"/>
</dbReference>
<dbReference type="PROSITE" id="PS50975">
    <property type="entry name" value="ATP_GRASP"/>
    <property type="match status" value="1"/>
</dbReference>
<accession>A0A4Q7NCX6</accession>
<dbReference type="GO" id="GO:0016874">
    <property type="term" value="F:ligase activity"/>
    <property type="evidence" value="ECO:0007669"/>
    <property type="project" value="UniProtKB-KW"/>
</dbReference>
<keyword evidence="4 6" id="KW-0067">ATP-binding</keyword>
<dbReference type="Proteomes" id="UP000292445">
    <property type="component" value="Unassembled WGS sequence"/>
</dbReference>
<dbReference type="InterPro" id="IPR050856">
    <property type="entry name" value="Biotin_carboxylase_complex"/>
</dbReference>
<dbReference type="AlphaFoldDB" id="A0A4Q7NCX6"/>
<dbReference type="SUPFAM" id="SSF51246">
    <property type="entry name" value="Rudiment single hybrid motif"/>
    <property type="match status" value="1"/>
</dbReference>
<dbReference type="InterPro" id="IPR011761">
    <property type="entry name" value="ATP-grasp"/>
</dbReference>
<dbReference type="CDD" id="cd06850">
    <property type="entry name" value="biotinyl_domain"/>
    <property type="match status" value="1"/>
</dbReference>
<reference evidence="10 11" key="1">
    <citation type="submission" date="2019-02" db="EMBL/GenBank/DDBJ databases">
        <title>Genomic Encyclopedia of Type Strains, Phase IV (KMG-IV): sequencing the most valuable type-strain genomes for metagenomic binning, comparative biology and taxonomic classification.</title>
        <authorList>
            <person name="Goeker M."/>
        </authorList>
    </citation>
    <scope>NUCLEOTIDE SEQUENCE [LARGE SCALE GENOMIC DNA]</scope>
    <source>
        <strain evidence="10 11">K24</strain>
    </source>
</reference>
<dbReference type="PANTHER" id="PTHR18866">
    <property type="entry name" value="CARBOXYLASE:PYRUVATE/ACETYL-COA/PROPIONYL-COA CARBOXYLASE"/>
    <property type="match status" value="1"/>
</dbReference>
<evidence type="ECO:0000256" key="1">
    <source>
        <dbReference type="ARBA" id="ARBA00001953"/>
    </source>
</evidence>
<dbReference type="Pfam" id="PF00364">
    <property type="entry name" value="Biotin_lipoyl"/>
    <property type="match status" value="1"/>
</dbReference>
<dbReference type="PROSITE" id="PS50979">
    <property type="entry name" value="BC"/>
    <property type="match status" value="1"/>
</dbReference>
<evidence type="ECO:0000259" key="9">
    <source>
        <dbReference type="PROSITE" id="PS50979"/>
    </source>
</evidence>
<dbReference type="InterPro" id="IPR001882">
    <property type="entry name" value="Biotin_BS"/>
</dbReference>
<dbReference type="Gene3D" id="2.40.50.100">
    <property type="match status" value="1"/>
</dbReference>
<sequence length="651" mass="69450">MWKRILIANRGEIARRIARTCRRLGIEYVAVHSEADSAAAHLGGAVETVCLGPGPAGDSYLRGDRLVEAALRTNCEAVHPGYGFLSENGEFAAAVERAGLVFIGPAPETIAMLGDKARAKALMRAAGVPVVPGTDEASDDPGQIEAQVRAIDLPVLLKPSAGGGGKGMQVITRHEGLAGAIESAIRVARSSFGDGRMIVERYIDQPRHIEVQIFGDGRGGAVHLFERECSLQRRHQKVVEEAPAPDLPAQARQRLLEAALQGARSLNYRNAGTFEFIVGPDLQCYFLEVNTRLQVEHPVTEAVTGLDLVEWQLRVAAGEPLPLAQSAIACLGHAIEARVYAEDPAQDFRPSPGTVARAHWPVGLRVDTALDTSGEVPPFYDPMVAKIIAHAGDRQAALDALRAGLDDTVLLGVAANVGYLSRVLDDPAVRSGHVHTRYLDERKDLQAPRSREAAVAVGAALHFPAIAEQGSPWTREAGLGVMDRHCLDAGAPLGRVHFELDQEPVAAGYAAADGPGVDVAVGNTLRVERDASGLRGRIEGRNWEACPAESGWHVQVDGDHHAVRPRRTREADGGSTDRLATAPMSGVVAAVPVRPGDRIQPGDTLAIIEAMKMEHAITAHQAGTVRALRHARGESVREGDLIVEVDYDAAP</sequence>
<evidence type="ECO:0000259" key="7">
    <source>
        <dbReference type="PROSITE" id="PS50968"/>
    </source>
</evidence>
<feature type="domain" description="ATP-grasp" evidence="8">
    <location>
        <begin position="120"/>
        <end position="317"/>
    </location>
</feature>
<dbReference type="PROSITE" id="PS50968">
    <property type="entry name" value="BIOTINYL_LIPOYL"/>
    <property type="match status" value="1"/>
</dbReference>
<dbReference type="EMBL" id="SGXC01000002">
    <property type="protein sequence ID" value="RZS80815.1"/>
    <property type="molecule type" value="Genomic_DNA"/>
</dbReference>
<dbReference type="InterPro" id="IPR005481">
    <property type="entry name" value="BC-like_N"/>
</dbReference>
<dbReference type="InterPro" id="IPR011053">
    <property type="entry name" value="Single_hybrid_motif"/>
</dbReference>
<evidence type="ECO:0000313" key="10">
    <source>
        <dbReference type="EMBL" id="RZS80815.1"/>
    </source>
</evidence>
<dbReference type="GO" id="GO:0046872">
    <property type="term" value="F:metal ion binding"/>
    <property type="evidence" value="ECO:0007669"/>
    <property type="project" value="InterPro"/>
</dbReference>
<gene>
    <name evidence="10" type="ORF">EV675_3428</name>
</gene>
<dbReference type="PROSITE" id="PS00188">
    <property type="entry name" value="BIOTIN"/>
    <property type="match status" value="1"/>
</dbReference>
<dbReference type="InterPro" id="IPR016185">
    <property type="entry name" value="PreATP-grasp_dom_sf"/>
</dbReference>
<dbReference type="OrthoDB" id="9803706at2"/>
<dbReference type="FunFam" id="2.40.50.100:FF:000003">
    <property type="entry name" value="Acetyl-CoA carboxylase biotin carboxyl carrier protein"/>
    <property type="match status" value="1"/>
</dbReference>
<evidence type="ECO:0000259" key="8">
    <source>
        <dbReference type="PROSITE" id="PS50975"/>
    </source>
</evidence>
<organism evidence="10 11">
    <name type="scientific">Pigmentiphaga kullae</name>
    <dbReference type="NCBI Taxonomy" id="151784"/>
    <lineage>
        <taxon>Bacteria</taxon>
        <taxon>Pseudomonadati</taxon>
        <taxon>Pseudomonadota</taxon>
        <taxon>Betaproteobacteria</taxon>
        <taxon>Burkholderiales</taxon>
        <taxon>Alcaligenaceae</taxon>
        <taxon>Pigmentiphaga</taxon>
    </lineage>
</organism>
<dbReference type="SUPFAM" id="SSF52440">
    <property type="entry name" value="PreATP-grasp domain"/>
    <property type="match status" value="1"/>
</dbReference>
<evidence type="ECO:0000256" key="3">
    <source>
        <dbReference type="ARBA" id="ARBA00022741"/>
    </source>
</evidence>
<dbReference type="InterPro" id="IPR011764">
    <property type="entry name" value="Biotin_carboxylation_dom"/>
</dbReference>
<dbReference type="InterPro" id="IPR005482">
    <property type="entry name" value="Biotin_COase_C"/>
</dbReference>
<dbReference type="GO" id="GO:0005524">
    <property type="term" value="F:ATP binding"/>
    <property type="evidence" value="ECO:0007669"/>
    <property type="project" value="UniProtKB-UniRule"/>
</dbReference>
<dbReference type="SUPFAM" id="SSF51230">
    <property type="entry name" value="Single hybrid motif"/>
    <property type="match status" value="1"/>
</dbReference>
<comment type="cofactor">
    <cofactor evidence="1">
        <name>biotin</name>
        <dbReference type="ChEBI" id="CHEBI:57586"/>
    </cofactor>
</comment>